<proteinExistence type="predicted"/>
<sequence length="1543" mass="170162">MPASGRDEQWLRAQLHSLGDSDPDKQPLQPLYSTYAATWSPADEDQAVLLLTQASELRRNGEIKTLINVSKVKQDKWLFEDYETVLKQTVGATSVPVGVIASVLKHLADNQPKKARTGSLKFRRSVKENDIHSLMSGLFTTSLMHNRLDQLRALAHAARSAGQLTVVSRALPTAVQMDNIQAAQILIEEGADTNTCPKVFLSCLEAGKREFIRLLLRSQNTVSQNVTTGALPAAVKLGDIETVQLLLAHGANAEAQKGLALKHAIDTGCFELMVLLLLSKKHPTGSTLASMVSYVWTEYDAFAGRQGKMIEILLNGGACGNDVDTILLGAVEERWGELARLLMSKGTTITCCNAQAYRHAVHAIDYEMLQILDTDKLGKELATDIFLSINTTRHGAEISPQDWWKLATLLLAQGASGEVVDEALVNRVSVRDLKSVRLLLVYGASVDYNNGNALGIAVSSEDMDYIQSILRHEPKAETVNAIFPRVATLSHRVQLDITRKLLEAGATGEAVDEVLSWALTVPACQRDRPFVEALVTGGANVEQKEGFFIHEVVRDGDFDTLVILLRGVSSTAILHGCIPLAMDLDERRQYRILAALLDAGIRGGPLIAQALVDSIDETKQSAVRVTELLLTTGAANTAFNDGEAFKKAIVCKGLEFLQLLVPFNQLDESQFCSCLGIAISLPRDDMRVKKLKLLLTAGVNMSSEHWNTSLRHEMVLLRDAGEGSSVVLRLLLDAGADVNYHHGQIICTAIEDGLFEAFQMYLGHSLTTQSHEAAFTTALTYAIENMDLRFMREILKLETPTDILNNALVVTAGRGKNMRDFCELLLEHKASPSYNNGAPLCCAIRSSSYHPRLIEVLLKYKPTTEAIAAALDCAFSALGKQQRLDTVNLLLTCGKAQEALNGLLIKAVQEESCDPNLLKALLRANASVLYKDGECIFHSVMKNDVGSLHILQPYFANRPGVVTHVFKRAWEKGVRAETHEAALSMLLKAGATGFWTDVALADTIETFDTSTNSMALILSLLDAGADVNYCNGLSLVKASAKGNLRVLKELFAHSPSRDNVTRAFPHIFTSGVDKSILRDLVRAFCSHSSRPDFTDSPGLILQRLIKHYPTEKDLLKYLIDSGCPAKSVVKSNGTIYTSLLSWALAESTAKVSDEIIDILLSGGADPNYTTTYGRPPLEVAILASRREAVSSLLRHGADPTTLAGVANSKSLLFLAVTTGDIDIVRFIVQASPEAHDGALHFAAGEMNVKILEILTVEGKQRDYAYSGCDGRTALAELCMKADGNRFRLELPKAMTLLKDTRTVTMKSYGKSALHLALDNKSNPVSVTRALLDSCMGEYINDDFNLYEDAGFVYSPLAYVLKRLNGASNSLHRDKLVKLLTQFGCKNRFWALEGNHQPSDVINAPEYITRLINQEKDHERMLARIRARSELAQEKIAAQHELLLKNELEFSNLRTKLENEAEARHLKHVSDRCSAELANDNLSDQYSKFARERRQAEMEHLKKQQELITAAYKERAEIERKNREANARETRRLREMWYEIDPWD</sequence>
<dbReference type="SUPFAM" id="SSF48403">
    <property type="entry name" value="Ankyrin repeat"/>
    <property type="match status" value="3"/>
</dbReference>
<dbReference type="InterPro" id="IPR051165">
    <property type="entry name" value="Multifunctional_ANK_Repeat"/>
</dbReference>
<reference evidence="5 6" key="1">
    <citation type="submission" date="2024-07" db="EMBL/GenBank/DDBJ databases">
        <title>Section-level genome sequencing and comparative genomics of Aspergillus sections Usti and Cavernicolus.</title>
        <authorList>
            <consortium name="Lawrence Berkeley National Laboratory"/>
            <person name="Nybo J.L."/>
            <person name="Vesth T.C."/>
            <person name="Theobald S."/>
            <person name="Frisvad J.C."/>
            <person name="Larsen T.O."/>
            <person name="Kjaerboelling I."/>
            <person name="Rothschild-Mancinelli K."/>
            <person name="Lyhne E.K."/>
            <person name="Kogle M.E."/>
            <person name="Barry K."/>
            <person name="Clum A."/>
            <person name="Na H."/>
            <person name="Ledsgaard L."/>
            <person name="Lin J."/>
            <person name="Lipzen A."/>
            <person name="Kuo A."/>
            <person name="Riley R."/>
            <person name="Mondo S."/>
            <person name="Labutti K."/>
            <person name="Haridas S."/>
            <person name="Pangalinan J."/>
            <person name="Salamov A.A."/>
            <person name="Simmons B.A."/>
            <person name="Magnuson J.K."/>
            <person name="Chen J."/>
            <person name="Drula E."/>
            <person name="Henrissat B."/>
            <person name="Wiebenga A."/>
            <person name="Lubbers R.J."/>
            <person name="Gomes A.C."/>
            <person name="Macurrencykelacurrency M.R."/>
            <person name="Stajich J."/>
            <person name="Grigoriev I.V."/>
            <person name="Mortensen U.H."/>
            <person name="De Vries R.P."/>
            <person name="Baker S.E."/>
            <person name="Andersen M.R."/>
        </authorList>
    </citation>
    <scope>NUCLEOTIDE SEQUENCE [LARGE SCALE GENOMIC DNA]</scope>
    <source>
        <strain evidence="5 6">CBS 449.75</strain>
    </source>
</reference>
<dbReference type="InterPro" id="IPR036770">
    <property type="entry name" value="Ankyrin_rpt-contain_sf"/>
</dbReference>
<evidence type="ECO:0000256" key="2">
    <source>
        <dbReference type="ARBA" id="ARBA00023043"/>
    </source>
</evidence>
<evidence type="ECO:0000313" key="6">
    <source>
        <dbReference type="Proteomes" id="UP001610432"/>
    </source>
</evidence>
<name>A0ABR4LU11_9EURO</name>
<dbReference type="PROSITE" id="PS50088">
    <property type="entry name" value="ANK_REPEAT"/>
    <property type="match status" value="1"/>
</dbReference>
<gene>
    <name evidence="5" type="ORF">BJX67DRAFT_380960</name>
</gene>
<dbReference type="PANTHER" id="PTHR24123">
    <property type="entry name" value="ANKYRIN REPEAT-CONTAINING"/>
    <property type="match status" value="1"/>
</dbReference>
<dbReference type="InterPro" id="IPR002110">
    <property type="entry name" value="Ankyrin_rpt"/>
</dbReference>
<organism evidence="5 6">
    <name type="scientific">Aspergillus lucknowensis</name>
    <dbReference type="NCBI Taxonomy" id="176173"/>
    <lineage>
        <taxon>Eukaryota</taxon>
        <taxon>Fungi</taxon>
        <taxon>Dikarya</taxon>
        <taxon>Ascomycota</taxon>
        <taxon>Pezizomycotina</taxon>
        <taxon>Eurotiomycetes</taxon>
        <taxon>Eurotiomycetidae</taxon>
        <taxon>Eurotiales</taxon>
        <taxon>Aspergillaceae</taxon>
        <taxon>Aspergillus</taxon>
        <taxon>Aspergillus subgen. Nidulantes</taxon>
    </lineage>
</organism>
<accession>A0ABR4LU11</accession>
<evidence type="ECO:0000256" key="3">
    <source>
        <dbReference type="PROSITE-ProRule" id="PRU00023"/>
    </source>
</evidence>
<keyword evidence="1" id="KW-0677">Repeat</keyword>
<keyword evidence="4" id="KW-0175">Coiled coil</keyword>
<dbReference type="GeneID" id="98147989"/>
<evidence type="ECO:0000313" key="5">
    <source>
        <dbReference type="EMBL" id="KAL2867614.1"/>
    </source>
</evidence>
<dbReference type="SMART" id="SM00248">
    <property type="entry name" value="ANK"/>
    <property type="match status" value="15"/>
</dbReference>
<evidence type="ECO:0000256" key="4">
    <source>
        <dbReference type="SAM" id="Coils"/>
    </source>
</evidence>
<dbReference type="CDD" id="cd22265">
    <property type="entry name" value="UDM1_RNF168"/>
    <property type="match status" value="1"/>
</dbReference>
<dbReference type="Proteomes" id="UP001610432">
    <property type="component" value="Unassembled WGS sequence"/>
</dbReference>
<feature type="repeat" description="ANK" evidence="3">
    <location>
        <begin position="1172"/>
        <end position="1204"/>
    </location>
</feature>
<comment type="caution">
    <text evidence="5">The sequence shown here is derived from an EMBL/GenBank/DDBJ whole genome shotgun (WGS) entry which is preliminary data.</text>
</comment>
<protein>
    <submittedName>
        <fullName evidence="5">Uncharacterized protein</fullName>
    </submittedName>
</protein>
<dbReference type="PANTHER" id="PTHR24123:SF141">
    <property type="entry name" value="ANKYRIN 2, ISOFORM U"/>
    <property type="match status" value="1"/>
</dbReference>
<keyword evidence="2 3" id="KW-0040">ANK repeat</keyword>
<dbReference type="Gene3D" id="1.25.40.20">
    <property type="entry name" value="Ankyrin repeat-containing domain"/>
    <property type="match status" value="5"/>
</dbReference>
<keyword evidence="6" id="KW-1185">Reference proteome</keyword>
<feature type="coiled-coil region" evidence="4">
    <location>
        <begin position="1478"/>
        <end position="1532"/>
    </location>
</feature>
<dbReference type="RefSeq" id="XP_070886593.1">
    <property type="nucleotide sequence ID" value="XM_071032917.1"/>
</dbReference>
<dbReference type="EMBL" id="JBFXLQ010000018">
    <property type="protein sequence ID" value="KAL2867614.1"/>
    <property type="molecule type" value="Genomic_DNA"/>
</dbReference>
<evidence type="ECO:0000256" key="1">
    <source>
        <dbReference type="ARBA" id="ARBA00022737"/>
    </source>
</evidence>